<dbReference type="EMBL" id="JAAIKC010000001">
    <property type="protein sequence ID" value="NEW04648.1"/>
    <property type="molecule type" value="Genomic_DNA"/>
</dbReference>
<reference evidence="1" key="1">
    <citation type="submission" date="2020-02" db="EMBL/GenBank/DDBJ databases">
        <authorList>
            <person name="Shen X.-R."/>
            <person name="Zhang Y.-X."/>
        </authorList>
    </citation>
    <scope>NUCLEOTIDE SEQUENCE</scope>
    <source>
        <strain evidence="1">SYP-B3998</strain>
    </source>
</reference>
<name>A0A6G3ZRI6_9BACL</name>
<accession>A0A6G3ZRI6</accession>
<organism evidence="1">
    <name type="scientific">Paenibacillus sp. SYP-B3998</name>
    <dbReference type="NCBI Taxonomy" id="2678564"/>
    <lineage>
        <taxon>Bacteria</taxon>
        <taxon>Bacillati</taxon>
        <taxon>Bacillota</taxon>
        <taxon>Bacilli</taxon>
        <taxon>Bacillales</taxon>
        <taxon>Paenibacillaceae</taxon>
        <taxon>Paenibacillus</taxon>
    </lineage>
</organism>
<gene>
    <name evidence="1" type="ORF">GK047_01240</name>
</gene>
<dbReference type="RefSeq" id="WP_163940331.1">
    <property type="nucleotide sequence ID" value="NZ_JAAIKC010000001.1"/>
</dbReference>
<protein>
    <submittedName>
        <fullName evidence="1">Uncharacterized protein</fullName>
    </submittedName>
</protein>
<proteinExistence type="predicted"/>
<evidence type="ECO:0000313" key="1">
    <source>
        <dbReference type="EMBL" id="NEW04648.1"/>
    </source>
</evidence>
<comment type="caution">
    <text evidence="1">The sequence shown here is derived from an EMBL/GenBank/DDBJ whole genome shotgun (WGS) entry which is preliminary data.</text>
</comment>
<dbReference type="AlphaFoldDB" id="A0A6G3ZRI6"/>
<sequence length="95" mass="11099">MGDFPDWFIHALKHRFDELSFIVEQQNPHSPFNKQISLLSDHIKSSSNETTNNLFTEWEDALTRKHGSEKEWLYIQGVKDGISITRPVNQLSKFP</sequence>